<dbReference type="EMBL" id="MK598759">
    <property type="protein sequence ID" value="QCX35194.1"/>
    <property type="molecule type" value="Genomic_DNA"/>
</dbReference>
<keyword evidence="1" id="KW-0934">Plastid</keyword>
<proteinExistence type="predicted"/>
<reference evidence="1" key="1">
    <citation type="submission" date="2019-03" db="EMBL/GenBank/DDBJ databases">
        <title>Integrated genomic and transcriptomic analysis of the peridinin dinoflagellate Amphidinium carterae plastid genome.</title>
        <authorList>
            <person name="Dorrell R.G."/>
            <person name="Nisbet R.E.R."/>
            <person name="Barbrook A.C."/>
            <person name="Rowden S.J."/>
            <person name="Bowler C."/>
            <person name="Howe C.J."/>
        </authorList>
    </citation>
    <scope>NUCLEOTIDE SEQUENCE</scope>
</reference>
<dbReference type="AlphaFoldDB" id="A0A4Y5QL96"/>
<evidence type="ECO:0000313" key="1">
    <source>
        <dbReference type="EMBL" id="QCX35193.1"/>
    </source>
</evidence>
<gene>
    <name evidence="1" type="primary">ORF5</name>
</gene>
<sequence length="163" mass="17670">MLLRSYLAKHSLRRYVNSLGLPTSFLDPGTVLVSSSSFLLRKPKYGLVRLASLNPSLAINVVQVNALNHAALLSNSLVRSIEDGCNPTIVFQSVMGTLKRSNRVLGVKLELRALVLAPFARHKVWNYGYGKTNKAVARIKDVGKASLVTYMGLISVSTAISSG</sequence>
<name>A0A4Y5QL96_AMPCA</name>
<protein>
    <submittedName>
        <fullName evidence="1">Uncharacterized protein</fullName>
    </submittedName>
</protein>
<accession>A0A4Y5QL96</accession>
<organism evidence="1">
    <name type="scientific">Amphidinium carterae</name>
    <name type="common">Dinoflagellate</name>
    <dbReference type="NCBI Taxonomy" id="2961"/>
    <lineage>
        <taxon>Eukaryota</taxon>
        <taxon>Sar</taxon>
        <taxon>Alveolata</taxon>
        <taxon>Dinophyceae</taxon>
        <taxon>Amphidiniales</taxon>
        <taxon>Amphidiniaceae</taxon>
        <taxon>Amphidinium</taxon>
    </lineage>
</organism>
<keyword evidence="1" id="KW-0150">Chloroplast</keyword>
<dbReference type="EMBL" id="MK598758">
    <property type="protein sequence ID" value="QCX35193.1"/>
    <property type="molecule type" value="Genomic_DNA"/>
</dbReference>
<geneLocation type="chloroplast" evidence="1"/>